<feature type="domain" description="N6 adenine-specific DNA methyltransferase N-terminal" evidence="9">
    <location>
        <begin position="4"/>
        <end position="130"/>
    </location>
</feature>
<dbReference type="SUPFAM" id="SSF53335">
    <property type="entry name" value="S-adenosyl-L-methionine-dependent methyltransferases"/>
    <property type="match status" value="1"/>
</dbReference>
<evidence type="ECO:0000256" key="2">
    <source>
        <dbReference type="ARBA" id="ARBA00011900"/>
    </source>
</evidence>
<dbReference type="InterPro" id="IPR051537">
    <property type="entry name" value="DNA_Adenine_Mtase"/>
</dbReference>
<dbReference type="RefSeq" id="WP_270976609.1">
    <property type="nucleotide sequence ID" value="NZ_JANURS010000003.1"/>
</dbReference>
<dbReference type="CDD" id="cd02440">
    <property type="entry name" value="AdoMet_MTases"/>
    <property type="match status" value="1"/>
</dbReference>
<comment type="catalytic activity">
    <reaction evidence="7">
        <text>a 2'-deoxyadenosine in DNA + S-adenosyl-L-methionine = an N(6)-methyl-2'-deoxyadenosine in DNA + S-adenosyl-L-homocysteine + H(+)</text>
        <dbReference type="Rhea" id="RHEA:15197"/>
        <dbReference type="Rhea" id="RHEA-COMP:12418"/>
        <dbReference type="Rhea" id="RHEA-COMP:12419"/>
        <dbReference type="ChEBI" id="CHEBI:15378"/>
        <dbReference type="ChEBI" id="CHEBI:57856"/>
        <dbReference type="ChEBI" id="CHEBI:59789"/>
        <dbReference type="ChEBI" id="CHEBI:90615"/>
        <dbReference type="ChEBI" id="CHEBI:90616"/>
        <dbReference type="EC" id="2.1.1.72"/>
    </reaction>
</comment>
<evidence type="ECO:0000256" key="5">
    <source>
        <dbReference type="ARBA" id="ARBA00022691"/>
    </source>
</evidence>
<dbReference type="PRINTS" id="PR00507">
    <property type="entry name" value="N12N6MTFRASE"/>
</dbReference>
<dbReference type="PANTHER" id="PTHR42933">
    <property type="entry name" value="SLR6095 PROTEIN"/>
    <property type="match status" value="1"/>
</dbReference>
<gene>
    <name evidence="10" type="ORF">NYG95_02100</name>
</gene>
<sequence length="491" mass="57250">MLNITSIRNIMRKDAGVNGDAQRIEQIAWILFLKIYDHYEEEWEAESLAQEQDYTSIIPQEFRWKTWALNKKLGGVDFIKFINDELFPALKNIDTNQYTTLNKKIVREVFLHLNNYMKDGHLLREIVNEIEKSLKLENTKDFQELSRIYETFISQLQNEKSAGEFYTPRAITKFVVEFLRPKPGESIADLACGTGGFITAAAEFLLDNELTNEQREKIQNSFYGIEKKSLPYLLCATNFLIKRIENPNLQLESAFNFSDFADLKYEPKFDFILMNPPYGGKEKKEDISKFPKDYKSSETADLFMALIMQRLSHKGKAAVVLPDGFLFGTEAPQINLKKRLLNEFNLYLILRLPKSVFAPYTSIPTNLLFFNADPQGTQHTHFYRLDMPEGIKSFGKTKQMSLEHFEPFLQWWQSDRQSLQDESGNFKAKAYTKEELESRNYNFDLCGYVSEEEEILEPLELMEQIKTERDKLNATLDSIMKQISQIIKDNE</sequence>
<evidence type="ECO:0000259" key="8">
    <source>
        <dbReference type="Pfam" id="PF02384"/>
    </source>
</evidence>
<dbReference type="PROSITE" id="PS00092">
    <property type="entry name" value="N6_MTASE"/>
    <property type="match status" value="1"/>
</dbReference>
<evidence type="ECO:0000256" key="6">
    <source>
        <dbReference type="ARBA" id="ARBA00022747"/>
    </source>
</evidence>
<dbReference type="PANTHER" id="PTHR42933:SF4">
    <property type="entry name" value="TYPE I RESTRICTION ENZYME ECOKI METHYLASE SUBUNIT"/>
    <property type="match status" value="1"/>
</dbReference>
<evidence type="ECO:0000313" key="10">
    <source>
        <dbReference type="EMBL" id="MDL0146435.1"/>
    </source>
</evidence>
<evidence type="ECO:0000313" key="11">
    <source>
        <dbReference type="Proteomes" id="UP001176223"/>
    </source>
</evidence>
<dbReference type="InterPro" id="IPR038333">
    <property type="entry name" value="T1MK-like_N_sf"/>
</dbReference>
<dbReference type="Gene3D" id="3.40.50.150">
    <property type="entry name" value="Vaccinia Virus protein VP39"/>
    <property type="match status" value="1"/>
</dbReference>
<evidence type="ECO:0000259" key="9">
    <source>
        <dbReference type="Pfam" id="PF12161"/>
    </source>
</evidence>
<keyword evidence="5" id="KW-0949">S-adenosyl-L-methionine</keyword>
<reference evidence="10" key="1">
    <citation type="submission" date="2022-08" db="EMBL/GenBank/DDBJ databases">
        <authorList>
            <person name="Wang H."/>
        </authorList>
    </citation>
    <scope>NUCLEOTIDE SEQUENCE</scope>
    <source>
        <strain evidence="10">XJK33-1</strain>
    </source>
</reference>
<protein>
    <recommendedName>
        <fullName evidence="2">site-specific DNA-methyltransferase (adenine-specific)</fullName>
        <ecNumber evidence="2">2.1.1.72</ecNumber>
    </recommendedName>
</protein>
<evidence type="ECO:0000256" key="4">
    <source>
        <dbReference type="ARBA" id="ARBA00022679"/>
    </source>
</evidence>
<dbReference type="EC" id="2.1.1.72" evidence="2"/>
<proteinExistence type="inferred from homology"/>
<dbReference type="Gene3D" id="1.20.1260.30">
    <property type="match status" value="1"/>
</dbReference>
<keyword evidence="4" id="KW-0808">Transferase</keyword>
<keyword evidence="11" id="KW-1185">Reference proteome</keyword>
<keyword evidence="6" id="KW-0680">Restriction system</keyword>
<dbReference type="InterPro" id="IPR003356">
    <property type="entry name" value="DNA_methylase_A-5"/>
</dbReference>
<organism evidence="10 11">
    <name type="scientific">Campylobacter felis</name>
    <dbReference type="NCBI Taxonomy" id="2974565"/>
    <lineage>
        <taxon>Bacteria</taxon>
        <taxon>Pseudomonadati</taxon>
        <taxon>Campylobacterota</taxon>
        <taxon>Epsilonproteobacteria</taxon>
        <taxon>Campylobacterales</taxon>
        <taxon>Campylobacteraceae</taxon>
        <taxon>Campylobacter</taxon>
    </lineage>
</organism>
<keyword evidence="3" id="KW-0489">Methyltransferase</keyword>
<name>A0ABT7I2D7_9BACT</name>
<comment type="similarity">
    <text evidence="1">Belongs to the N(4)/N(6)-methyltransferase family.</text>
</comment>
<comment type="caution">
    <text evidence="10">The sequence shown here is derived from an EMBL/GenBank/DDBJ whole genome shotgun (WGS) entry which is preliminary data.</text>
</comment>
<evidence type="ECO:0000256" key="7">
    <source>
        <dbReference type="ARBA" id="ARBA00047942"/>
    </source>
</evidence>
<evidence type="ECO:0000256" key="3">
    <source>
        <dbReference type="ARBA" id="ARBA00022603"/>
    </source>
</evidence>
<dbReference type="Pfam" id="PF02384">
    <property type="entry name" value="N6_Mtase"/>
    <property type="match status" value="1"/>
</dbReference>
<evidence type="ECO:0000256" key="1">
    <source>
        <dbReference type="ARBA" id="ARBA00006594"/>
    </source>
</evidence>
<dbReference type="Proteomes" id="UP001176223">
    <property type="component" value="Unassembled WGS sequence"/>
</dbReference>
<feature type="domain" description="DNA methylase adenine-specific" evidence="8">
    <location>
        <begin position="144"/>
        <end position="454"/>
    </location>
</feature>
<dbReference type="InterPro" id="IPR002052">
    <property type="entry name" value="DNA_methylase_N6_adenine_CS"/>
</dbReference>
<reference evidence="10" key="2">
    <citation type="journal article" date="2023" name="Microorganisms">
        <title>Isolation and Genomic Characteristics of Cat-Borne Campylobacter felis sp. nov. and Sheep-Borne Campylobacter ovis sp. nov.</title>
        <authorList>
            <person name="Wang H."/>
            <person name="Li Y."/>
            <person name="Gu Y."/>
            <person name="Zhou G."/>
            <person name="Chen X."/>
            <person name="Zhang X."/>
            <person name="Shao Z."/>
            <person name="Zhang J."/>
            <person name="Zhang M."/>
        </authorList>
    </citation>
    <scope>NUCLEOTIDE SEQUENCE</scope>
    <source>
        <strain evidence="10">XJK33-1</strain>
    </source>
</reference>
<dbReference type="InterPro" id="IPR029063">
    <property type="entry name" value="SAM-dependent_MTases_sf"/>
</dbReference>
<dbReference type="InterPro" id="IPR022749">
    <property type="entry name" value="D12N6_MeTrfase_N"/>
</dbReference>
<dbReference type="EMBL" id="JANURU010000003">
    <property type="protein sequence ID" value="MDL0146435.1"/>
    <property type="molecule type" value="Genomic_DNA"/>
</dbReference>
<accession>A0ABT7I2D7</accession>
<dbReference type="Pfam" id="PF12161">
    <property type="entry name" value="HsdM_N"/>
    <property type="match status" value="1"/>
</dbReference>